<accession>A0A1X7M044</accession>
<sequence>MMNKLKAVVGNERGEFGIKQIAITVAVIIIIGVLVSVITGSLGDWVDAIWKKFLGLIDSSIKAKP</sequence>
<reference evidence="2 3" key="1">
    <citation type="submission" date="2017-04" db="EMBL/GenBank/DDBJ databases">
        <authorList>
            <person name="Afonso C.L."/>
            <person name="Miller P.J."/>
            <person name="Scott M.A."/>
            <person name="Spackman E."/>
            <person name="Goraichik I."/>
            <person name="Dimitrov K.M."/>
            <person name="Suarez D.L."/>
            <person name="Swayne D.E."/>
        </authorList>
    </citation>
    <scope>NUCLEOTIDE SEQUENCE [LARGE SCALE GENOMIC DNA]</scope>
    <source>
        <strain evidence="2 3">11</strain>
    </source>
</reference>
<protein>
    <submittedName>
        <fullName evidence="2">Uncharacterized protein</fullName>
    </submittedName>
</protein>
<evidence type="ECO:0000313" key="3">
    <source>
        <dbReference type="Proteomes" id="UP000193834"/>
    </source>
</evidence>
<feature type="transmembrane region" description="Helical" evidence="1">
    <location>
        <begin position="21"/>
        <end position="42"/>
    </location>
</feature>
<gene>
    <name evidence="2" type="ORF">SAMN06295960_4955</name>
</gene>
<evidence type="ECO:0000313" key="2">
    <source>
        <dbReference type="EMBL" id="SMG59495.1"/>
    </source>
</evidence>
<dbReference type="Proteomes" id="UP000193834">
    <property type="component" value="Unassembled WGS sequence"/>
</dbReference>
<name>A0A1X7M044_9BACL</name>
<keyword evidence="1" id="KW-0472">Membrane</keyword>
<organism evidence="2 3">
    <name type="scientific">Paenibacillus aquistagni</name>
    <dbReference type="NCBI Taxonomy" id="1852522"/>
    <lineage>
        <taxon>Bacteria</taxon>
        <taxon>Bacillati</taxon>
        <taxon>Bacillota</taxon>
        <taxon>Bacilli</taxon>
        <taxon>Bacillales</taxon>
        <taxon>Paenibacillaceae</taxon>
        <taxon>Paenibacillus</taxon>
    </lineage>
</organism>
<evidence type="ECO:0000256" key="1">
    <source>
        <dbReference type="SAM" id="Phobius"/>
    </source>
</evidence>
<dbReference type="STRING" id="1852522.SAMN06295960_4955"/>
<dbReference type="AlphaFoldDB" id="A0A1X7M044"/>
<keyword evidence="3" id="KW-1185">Reference proteome</keyword>
<keyword evidence="1" id="KW-1133">Transmembrane helix</keyword>
<keyword evidence="1" id="KW-0812">Transmembrane</keyword>
<proteinExistence type="predicted"/>
<dbReference type="EMBL" id="FXAZ01000013">
    <property type="protein sequence ID" value="SMG59495.1"/>
    <property type="molecule type" value="Genomic_DNA"/>
</dbReference>